<organism evidence="2 3">
    <name type="scientific">Canis lupus dingo</name>
    <name type="common">dingo</name>
    <dbReference type="NCBI Taxonomy" id="286419"/>
    <lineage>
        <taxon>Eukaryota</taxon>
        <taxon>Metazoa</taxon>
        <taxon>Chordata</taxon>
        <taxon>Craniata</taxon>
        <taxon>Vertebrata</taxon>
        <taxon>Euteleostomi</taxon>
        <taxon>Mammalia</taxon>
        <taxon>Eutheria</taxon>
        <taxon>Laurasiatheria</taxon>
        <taxon>Carnivora</taxon>
        <taxon>Caniformia</taxon>
        <taxon>Canidae</taxon>
        <taxon>Canis</taxon>
    </lineage>
</organism>
<keyword evidence="1" id="KW-1133">Transmembrane helix</keyword>
<reference evidence="2" key="2">
    <citation type="submission" date="2025-09" db="UniProtKB">
        <authorList>
            <consortium name="Ensembl"/>
        </authorList>
    </citation>
    <scope>IDENTIFICATION</scope>
</reference>
<sequence>MELEGIMLSEDNELFIWGQVGWRVVQGAVILGPGPMPRSLPGWRASGLPCLWFHSIHTSHPMLFWPFSTFYFFKDFIYLFVRDTERERQRHSPPMGLRQELREWELDTEEAGGG</sequence>
<feature type="transmembrane region" description="Helical" evidence="1">
    <location>
        <begin position="62"/>
        <end position="81"/>
    </location>
</feature>
<protein>
    <submittedName>
        <fullName evidence="2">Uncharacterized protein</fullName>
    </submittedName>
</protein>
<evidence type="ECO:0000313" key="3">
    <source>
        <dbReference type="Proteomes" id="UP000694391"/>
    </source>
</evidence>
<keyword evidence="3" id="KW-1185">Reference proteome</keyword>
<dbReference type="Ensembl" id="ENSCAFT00020013218.1">
    <property type="protein sequence ID" value="ENSCAFP00020011428.1"/>
    <property type="gene ID" value="ENSCAFG00020009211.1"/>
</dbReference>
<reference evidence="2" key="1">
    <citation type="submission" date="2025-08" db="UniProtKB">
        <authorList>
            <consortium name="Ensembl"/>
        </authorList>
    </citation>
    <scope>IDENTIFICATION</scope>
</reference>
<dbReference type="AlphaFoldDB" id="A0A8C0K5Q8"/>
<keyword evidence="1" id="KW-0472">Membrane</keyword>
<accession>A0A8C0K5Q8</accession>
<evidence type="ECO:0000313" key="2">
    <source>
        <dbReference type="Ensembl" id="ENSCAFP00020011428.1"/>
    </source>
</evidence>
<dbReference type="Proteomes" id="UP000694391">
    <property type="component" value="Unplaced"/>
</dbReference>
<name>A0A8C0K5Q8_CANLU</name>
<evidence type="ECO:0000256" key="1">
    <source>
        <dbReference type="SAM" id="Phobius"/>
    </source>
</evidence>
<proteinExistence type="predicted"/>
<keyword evidence="1" id="KW-0812">Transmembrane</keyword>